<keyword evidence="9" id="KW-1185">Reference proteome</keyword>
<evidence type="ECO:0000256" key="3">
    <source>
        <dbReference type="ARBA" id="ARBA00022723"/>
    </source>
</evidence>
<evidence type="ECO:0000259" key="7">
    <source>
        <dbReference type="PROSITE" id="PS51379"/>
    </source>
</evidence>
<dbReference type="EMBL" id="JBBNOP010000001">
    <property type="protein sequence ID" value="MEQ3361646.1"/>
    <property type="molecule type" value="Genomic_DNA"/>
</dbReference>
<comment type="subcellular location">
    <subcellularLocation>
        <location evidence="1">Cell envelope</location>
    </subcellularLocation>
</comment>
<dbReference type="SUPFAM" id="SSF54862">
    <property type="entry name" value="4Fe-4S ferredoxins"/>
    <property type="match status" value="1"/>
</dbReference>
<organism evidence="8 9">
    <name type="scientific">Raoultibacter massiliensis</name>
    <dbReference type="NCBI Taxonomy" id="1852371"/>
    <lineage>
        <taxon>Bacteria</taxon>
        <taxon>Bacillati</taxon>
        <taxon>Actinomycetota</taxon>
        <taxon>Coriobacteriia</taxon>
        <taxon>Eggerthellales</taxon>
        <taxon>Eggerthellaceae</taxon>
        <taxon>Raoultibacter</taxon>
    </lineage>
</organism>
<gene>
    <name evidence="8" type="ORF">AAA083_01510</name>
</gene>
<evidence type="ECO:0000256" key="6">
    <source>
        <dbReference type="ARBA" id="ARBA00023014"/>
    </source>
</evidence>
<keyword evidence="2" id="KW-0004">4Fe-4S</keyword>
<keyword evidence="4" id="KW-0677">Repeat</keyword>
<keyword evidence="6" id="KW-0411">Iron-sulfur</keyword>
<accession>A0ABV1J991</accession>
<dbReference type="PANTHER" id="PTHR43545:SF6">
    <property type="entry name" value="FORMATE DEHYDROGENASE, NITRATE-INDUCIBLE, IRON-SULFUR SUBUNIT"/>
    <property type="match status" value="1"/>
</dbReference>
<comment type="caution">
    <text evidence="8">The sequence shown here is derived from an EMBL/GenBank/DDBJ whole genome shotgun (WGS) entry which is preliminary data.</text>
</comment>
<dbReference type="PANTHER" id="PTHR43545">
    <property type="entry name" value="FORMATE DEHYDROGENASE, NITRATE-INDUCIBLE, IRON-SULFUR SUBUNIT"/>
    <property type="match status" value="1"/>
</dbReference>
<sequence length="123" mass="14178">MADNKAMGMLIDYDYCTGCHSCEVSCKERFDLAEDEWGIKLADNGPWRYSETDWEWNHVPIPAEHCDFCKDRIAAGKKALCELHCQALVITVGPLDELMQKMTKKKMVLFNETNDEPRKQAVY</sequence>
<dbReference type="PROSITE" id="PS51379">
    <property type="entry name" value="4FE4S_FER_2"/>
    <property type="match status" value="1"/>
</dbReference>
<evidence type="ECO:0000256" key="2">
    <source>
        <dbReference type="ARBA" id="ARBA00022485"/>
    </source>
</evidence>
<keyword evidence="3" id="KW-0479">Metal-binding</keyword>
<reference evidence="8 9" key="1">
    <citation type="submission" date="2024-04" db="EMBL/GenBank/DDBJ databases">
        <title>Human intestinal bacterial collection.</title>
        <authorList>
            <person name="Pauvert C."/>
            <person name="Hitch T.C.A."/>
            <person name="Clavel T."/>
        </authorList>
    </citation>
    <scope>NUCLEOTIDE SEQUENCE [LARGE SCALE GENOMIC DNA]</scope>
    <source>
        <strain evidence="8 9">CLA-KB-H42</strain>
    </source>
</reference>
<evidence type="ECO:0000256" key="4">
    <source>
        <dbReference type="ARBA" id="ARBA00022737"/>
    </source>
</evidence>
<evidence type="ECO:0000313" key="9">
    <source>
        <dbReference type="Proteomes" id="UP001487305"/>
    </source>
</evidence>
<feature type="domain" description="4Fe-4S ferredoxin-type" evidence="7">
    <location>
        <begin position="7"/>
        <end position="35"/>
    </location>
</feature>
<evidence type="ECO:0000313" key="8">
    <source>
        <dbReference type="EMBL" id="MEQ3361646.1"/>
    </source>
</evidence>
<evidence type="ECO:0000256" key="5">
    <source>
        <dbReference type="ARBA" id="ARBA00023004"/>
    </source>
</evidence>
<proteinExistence type="predicted"/>
<keyword evidence="5" id="KW-0408">Iron</keyword>
<protein>
    <submittedName>
        <fullName evidence="8">Oxidoreductase</fullName>
    </submittedName>
</protein>
<dbReference type="InterPro" id="IPR051555">
    <property type="entry name" value="FDH_Electron_Transfer_Unit"/>
</dbReference>
<dbReference type="Gene3D" id="3.30.70.20">
    <property type="match status" value="1"/>
</dbReference>
<dbReference type="Proteomes" id="UP001487305">
    <property type="component" value="Unassembled WGS sequence"/>
</dbReference>
<dbReference type="RefSeq" id="WP_180963592.1">
    <property type="nucleotide sequence ID" value="NZ_JBBNOP010000001.1"/>
</dbReference>
<dbReference type="InterPro" id="IPR017896">
    <property type="entry name" value="4Fe4S_Fe-S-bd"/>
</dbReference>
<name>A0ABV1J991_9ACTN</name>
<evidence type="ECO:0000256" key="1">
    <source>
        <dbReference type="ARBA" id="ARBA00004196"/>
    </source>
</evidence>